<feature type="signal peptide" evidence="6">
    <location>
        <begin position="1"/>
        <end position="29"/>
    </location>
</feature>
<dbReference type="InterPro" id="IPR043128">
    <property type="entry name" value="Rev_trsase/Diguanyl_cyclase"/>
</dbReference>
<evidence type="ECO:0000256" key="1">
    <source>
        <dbReference type="ARBA" id="ARBA00004370"/>
    </source>
</evidence>
<evidence type="ECO:0000313" key="10">
    <source>
        <dbReference type="Proteomes" id="UP001519654"/>
    </source>
</evidence>
<keyword evidence="9" id="KW-0808">Transferase</keyword>
<dbReference type="RefSeq" id="WP_215787662.1">
    <property type="nucleotide sequence ID" value="NZ_JAHKKG010000004.1"/>
</dbReference>
<keyword evidence="2 5" id="KW-0812">Transmembrane</keyword>
<evidence type="ECO:0000256" key="2">
    <source>
        <dbReference type="ARBA" id="ARBA00022692"/>
    </source>
</evidence>
<dbReference type="PROSITE" id="PS50887">
    <property type="entry name" value="GGDEF"/>
    <property type="match status" value="1"/>
</dbReference>
<dbReference type="EC" id="2.7.7.65" evidence="9"/>
<evidence type="ECO:0000256" key="4">
    <source>
        <dbReference type="ARBA" id="ARBA00023136"/>
    </source>
</evidence>
<keyword evidence="10" id="KW-1185">Reference proteome</keyword>
<dbReference type="SMART" id="SM00267">
    <property type="entry name" value="GGDEF"/>
    <property type="match status" value="1"/>
</dbReference>
<feature type="chain" id="PRO_5046664068" evidence="6">
    <location>
        <begin position="30"/>
        <end position="527"/>
    </location>
</feature>
<evidence type="ECO:0000313" key="9">
    <source>
        <dbReference type="EMBL" id="MBU2664763.1"/>
    </source>
</evidence>
<dbReference type="PANTHER" id="PTHR46663">
    <property type="entry name" value="DIGUANYLATE CYCLASE DGCT-RELATED"/>
    <property type="match status" value="1"/>
</dbReference>
<name>A0ABS5YN13_9ACTN</name>
<dbReference type="InterPro" id="IPR006189">
    <property type="entry name" value="CHASE_dom"/>
</dbReference>
<comment type="caution">
    <text evidence="9">The sequence shown here is derived from an EMBL/GenBank/DDBJ whole genome shotgun (WGS) entry which is preliminary data.</text>
</comment>
<comment type="subcellular location">
    <subcellularLocation>
        <location evidence="1">Membrane</location>
    </subcellularLocation>
</comment>
<proteinExistence type="predicted"/>
<keyword evidence="9" id="KW-0548">Nucleotidyltransferase</keyword>
<keyword evidence="6" id="KW-0732">Signal</keyword>
<organism evidence="9 10">
    <name type="scientific">Paractinoplanes bogorensis</name>
    <dbReference type="NCBI Taxonomy" id="1610840"/>
    <lineage>
        <taxon>Bacteria</taxon>
        <taxon>Bacillati</taxon>
        <taxon>Actinomycetota</taxon>
        <taxon>Actinomycetes</taxon>
        <taxon>Micromonosporales</taxon>
        <taxon>Micromonosporaceae</taxon>
        <taxon>Paractinoplanes</taxon>
    </lineage>
</organism>
<dbReference type="Pfam" id="PF03924">
    <property type="entry name" value="CHASE"/>
    <property type="match status" value="1"/>
</dbReference>
<dbReference type="Proteomes" id="UP001519654">
    <property type="component" value="Unassembled WGS sequence"/>
</dbReference>
<dbReference type="SUPFAM" id="SSF55073">
    <property type="entry name" value="Nucleotide cyclase"/>
    <property type="match status" value="1"/>
</dbReference>
<dbReference type="PROSITE" id="PS50839">
    <property type="entry name" value="CHASE"/>
    <property type="match status" value="1"/>
</dbReference>
<evidence type="ECO:0000256" key="3">
    <source>
        <dbReference type="ARBA" id="ARBA00022989"/>
    </source>
</evidence>
<feature type="transmembrane region" description="Helical" evidence="5">
    <location>
        <begin position="304"/>
        <end position="323"/>
    </location>
</feature>
<sequence>MRGRRGRRWTGTLLVVAVLGMGAAVTAGAYDVVEHGEDRYAGQVMDRYADDLSAAVTDRAGRYGETVTDLAAAVGAQSDLRGDDFTRITATLDAVRLPGAASIDFIVPATTAQVPALQRHWRGQGDRGLTLKPAPGQDMHEFVIFEHPFDGVDIAGADLAQRPAASEAVRIARQSGRLAISPAFQLIRDDNLEAAQRQTSVTFAGPVYSGLGSDAPDVFQGWIVMPVRGQDFLGQTLLDRGQGAVQVRVADGASALATVGPGRRVPDDSLTRQRVVTVGQRHWDVSLWPTTQLLRATDRGLSRFTMAAGIALTLLLGLMTGMLTGSRNRALQRVDEATAQLRDDISRREQVEATLRERERELQDLAFRDALTGLANRRLFHDRLTQALAGHIRSGHRLAVLFVDLDGFKAVNDRLGHHAGDIVLRTIADRLRTGLRASDTVARFGGDEFAVILEGVSVPDDVRTAAERVIAEVRAPIDIAGGPARVSASIGIALSGSGATADDLMREADSAMYAAKNAGKDRYVAAF</sequence>
<gene>
    <name evidence="9" type="ORF">KOI35_14775</name>
</gene>
<accession>A0ABS5YN13</accession>
<dbReference type="EMBL" id="JAHKKG010000004">
    <property type="protein sequence ID" value="MBU2664763.1"/>
    <property type="molecule type" value="Genomic_DNA"/>
</dbReference>
<dbReference type="SMART" id="SM01079">
    <property type="entry name" value="CHASE"/>
    <property type="match status" value="1"/>
</dbReference>
<protein>
    <submittedName>
        <fullName evidence="9">Diguanylate cyclase</fullName>
        <ecNumber evidence="9">2.7.7.65</ecNumber>
    </submittedName>
</protein>
<evidence type="ECO:0000259" key="7">
    <source>
        <dbReference type="PROSITE" id="PS50839"/>
    </source>
</evidence>
<keyword evidence="4 5" id="KW-0472">Membrane</keyword>
<evidence type="ECO:0000256" key="6">
    <source>
        <dbReference type="SAM" id="SignalP"/>
    </source>
</evidence>
<keyword evidence="3 5" id="KW-1133">Transmembrane helix</keyword>
<dbReference type="GO" id="GO:0052621">
    <property type="term" value="F:diguanylate cyclase activity"/>
    <property type="evidence" value="ECO:0007669"/>
    <property type="project" value="UniProtKB-EC"/>
</dbReference>
<evidence type="ECO:0000259" key="8">
    <source>
        <dbReference type="PROSITE" id="PS50887"/>
    </source>
</evidence>
<dbReference type="NCBIfam" id="TIGR00254">
    <property type="entry name" value="GGDEF"/>
    <property type="match status" value="1"/>
</dbReference>
<dbReference type="InterPro" id="IPR052163">
    <property type="entry name" value="DGC-Regulatory_Protein"/>
</dbReference>
<feature type="domain" description="GGDEF" evidence="8">
    <location>
        <begin position="396"/>
        <end position="527"/>
    </location>
</feature>
<dbReference type="CDD" id="cd01949">
    <property type="entry name" value="GGDEF"/>
    <property type="match status" value="1"/>
</dbReference>
<reference evidence="9 10" key="1">
    <citation type="submission" date="2021-06" db="EMBL/GenBank/DDBJ databases">
        <title>Actinoplanes lichenicola sp. nov., and Actinoplanes ovalisporus sp. nov., isolated from lichen in Thailand.</title>
        <authorList>
            <person name="Saeng-In P."/>
            <person name="Kanchanasin P."/>
            <person name="Yuki M."/>
            <person name="Kudo T."/>
            <person name="Ohkuma M."/>
            <person name="Phongsopitanun W."/>
            <person name="Tanasupawat S."/>
        </authorList>
    </citation>
    <scope>NUCLEOTIDE SEQUENCE [LARGE SCALE GENOMIC DNA]</scope>
    <source>
        <strain evidence="9 10">NBRC 110975</strain>
    </source>
</reference>
<dbReference type="InterPro" id="IPR042240">
    <property type="entry name" value="CHASE_sf"/>
</dbReference>
<dbReference type="Gene3D" id="3.30.450.350">
    <property type="entry name" value="CHASE domain"/>
    <property type="match status" value="1"/>
</dbReference>
<dbReference type="InterPro" id="IPR000160">
    <property type="entry name" value="GGDEF_dom"/>
</dbReference>
<dbReference type="InterPro" id="IPR029787">
    <property type="entry name" value="Nucleotide_cyclase"/>
</dbReference>
<dbReference type="Gene3D" id="3.30.70.270">
    <property type="match status" value="1"/>
</dbReference>
<dbReference type="PANTHER" id="PTHR46663:SF2">
    <property type="entry name" value="GGDEF DOMAIN-CONTAINING PROTEIN"/>
    <property type="match status" value="1"/>
</dbReference>
<dbReference type="Pfam" id="PF00990">
    <property type="entry name" value="GGDEF"/>
    <property type="match status" value="1"/>
</dbReference>
<evidence type="ECO:0000256" key="5">
    <source>
        <dbReference type="SAM" id="Phobius"/>
    </source>
</evidence>
<feature type="domain" description="CHASE" evidence="7">
    <location>
        <begin position="133"/>
        <end position="237"/>
    </location>
</feature>